<dbReference type="Pfam" id="PF01193">
    <property type="entry name" value="RNA_pol_L"/>
    <property type="match status" value="1"/>
</dbReference>
<dbReference type="SMART" id="SM00662">
    <property type="entry name" value="RPOLD"/>
    <property type="match status" value="1"/>
</dbReference>
<evidence type="ECO:0000256" key="2">
    <source>
        <dbReference type="ARBA" id="ARBA00012418"/>
    </source>
</evidence>
<dbReference type="InterPro" id="IPR036643">
    <property type="entry name" value="RNApol_insert_sf"/>
</dbReference>
<dbReference type="GO" id="GO:0005737">
    <property type="term" value="C:cytoplasm"/>
    <property type="evidence" value="ECO:0007669"/>
    <property type="project" value="UniProtKB-ARBA"/>
</dbReference>
<evidence type="ECO:0000256" key="7">
    <source>
        <dbReference type="ARBA" id="ARBA00023163"/>
    </source>
</evidence>
<dbReference type="AlphaFoldDB" id="A0A2H0RKT9"/>
<dbReference type="GO" id="GO:0003677">
    <property type="term" value="F:DNA binding"/>
    <property type="evidence" value="ECO:0007669"/>
    <property type="project" value="UniProtKB-UniRule"/>
</dbReference>
<comment type="catalytic activity">
    <reaction evidence="10 11">
        <text>RNA(n) + a ribonucleoside 5'-triphosphate = RNA(n+1) + diphosphate</text>
        <dbReference type="Rhea" id="RHEA:21248"/>
        <dbReference type="Rhea" id="RHEA-COMP:14527"/>
        <dbReference type="Rhea" id="RHEA-COMP:17342"/>
        <dbReference type="ChEBI" id="CHEBI:33019"/>
        <dbReference type="ChEBI" id="CHEBI:61557"/>
        <dbReference type="ChEBI" id="CHEBI:140395"/>
        <dbReference type="EC" id="2.7.7.6"/>
    </reaction>
</comment>
<feature type="domain" description="DNA-directed RNA polymerase RpoA/D/Rpb3-type" evidence="13">
    <location>
        <begin position="21"/>
        <end position="229"/>
    </location>
</feature>
<dbReference type="Proteomes" id="UP000230833">
    <property type="component" value="Unassembled WGS sequence"/>
</dbReference>
<feature type="region of interest" description="Alpha N-terminal domain (alpha-NTD)" evidence="11">
    <location>
        <begin position="1"/>
        <end position="246"/>
    </location>
</feature>
<dbReference type="GO" id="GO:0046983">
    <property type="term" value="F:protein dimerization activity"/>
    <property type="evidence" value="ECO:0007669"/>
    <property type="project" value="InterPro"/>
</dbReference>
<feature type="region of interest" description="Disordered" evidence="12">
    <location>
        <begin position="237"/>
        <end position="267"/>
    </location>
</feature>
<dbReference type="EMBL" id="PCYL01000005">
    <property type="protein sequence ID" value="PIR47162.1"/>
    <property type="molecule type" value="Genomic_DNA"/>
</dbReference>
<dbReference type="GO" id="GO:0003899">
    <property type="term" value="F:DNA-directed RNA polymerase activity"/>
    <property type="evidence" value="ECO:0007669"/>
    <property type="project" value="UniProtKB-UniRule"/>
</dbReference>
<dbReference type="SUPFAM" id="SSF47789">
    <property type="entry name" value="C-terminal domain of RNA polymerase alpha subunit"/>
    <property type="match status" value="1"/>
</dbReference>
<keyword evidence="4 11" id="KW-0240">DNA-directed RNA polymerase</keyword>
<dbReference type="CDD" id="cd06928">
    <property type="entry name" value="RNAP_alpha_NTD"/>
    <property type="match status" value="1"/>
</dbReference>
<keyword evidence="7 11" id="KW-0804">Transcription</keyword>
<dbReference type="Gene3D" id="3.30.1360.10">
    <property type="entry name" value="RNA polymerase, RBP11-like subunit"/>
    <property type="match status" value="1"/>
</dbReference>
<proteinExistence type="inferred from homology"/>
<evidence type="ECO:0000256" key="1">
    <source>
        <dbReference type="ARBA" id="ARBA00007123"/>
    </source>
</evidence>
<evidence type="ECO:0000256" key="10">
    <source>
        <dbReference type="ARBA" id="ARBA00048552"/>
    </source>
</evidence>
<dbReference type="SUPFAM" id="SSF56553">
    <property type="entry name" value="Insert subdomain of RNA polymerase alpha subunit"/>
    <property type="match status" value="1"/>
</dbReference>
<comment type="caution">
    <text evidence="14">The sequence shown here is derived from an EMBL/GenBank/DDBJ whole genome shotgun (WGS) entry which is preliminary data.</text>
</comment>
<sequence length="331" mass="36564">MHAHTIILPSKPRIISETESKGIYEIENLYPGYGHTLGNSLRRVILSSLPGTAITTVKIEGVPHEFSTIKGVKEDVITILLNLKQLRFKLHGEESETISLSANSVGLVTAGDLTMPSQVEIMDKDQPIATITEKGVSLNMEIKIEHGIGFVPKDAHQHDKVPVGTIALDAVFAPIRRINYEVENMRVGNRTDYNKLRLSLETDGVISPREALEKAIMIIISQLKAIVGFKEEEPEHERVIDKDSVEGELESDDGDEQKTDVQTQEDSLKTRIDDVNFSTRTMKALSEASIRTLGGIARKREEDLLAIPGLGDKGIAEIRRALGNFGITLKQ</sequence>
<dbReference type="InterPro" id="IPR036603">
    <property type="entry name" value="RBP11-like"/>
</dbReference>
<evidence type="ECO:0000256" key="11">
    <source>
        <dbReference type="HAMAP-Rule" id="MF_00059"/>
    </source>
</evidence>
<dbReference type="NCBIfam" id="NF003519">
    <property type="entry name" value="PRK05182.2-5"/>
    <property type="match status" value="1"/>
</dbReference>
<dbReference type="SUPFAM" id="SSF55257">
    <property type="entry name" value="RBP11-like subunits of RNA polymerase"/>
    <property type="match status" value="1"/>
</dbReference>
<evidence type="ECO:0000256" key="9">
    <source>
        <dbReference type="ARBA" id="ARBA00033070"/>
    </source>
</evidence>
<evidence type="ECO:0000256" key="5">
    <source>
        <dbReference type="ARBA" id="ARBA00022679"/>
    </source>
</evidence>
<comment type="subunit">
    <text evidence="11">Homodimer. The RNAP catalytic core consists of 2 alpha, 1 beta, 1 beta' and 1 omega subunit. When a sigma factor is associated with the core the holoenzyme is formed, which can initiate transcription.</text>
</comment>
<dbReference type="InterPro" id="IPR011262">
    <property type="entry name" value="DNA-dir_RNA_pol_insert"/>
</dbReference>
<protein>
    <recommendedName>
        <fullName evidence="3 11">DNA-directed RNA polymerase subunit alpha</fullName>
        <shortName evidence="11">RNAP subunit alpha</shortName>
        <ecNumber evidence="2 11">2.7.7.6</ecNumber>
    </recommendedName>
    <alternativeName>
        <fullName evidence="9 11">RNA polymerase subunit alpha</fullName>
    </alternativeName>
    <alternativeName>
        <fullName evidence="8 11">Transcriptase subunit alpha</fullName>
    </alternativeName>
</protein>
<reference evidence="14 15" key="1">
    <citation type="submission" date="2017-09" db="EMBL/GenBank/DDBJ databases">
        <title>Depth-based differentiation of microbial function through sediment-hosted aquifers and enrichment of novel symbionts in the deep terrestrial subsurface.</title>
        <authorList>
            <person name="Probst A.J."/>
            <person name="Ladd B."/>
            <person name="Jarett J.K."/>
            <person name="Geller-Mcgrath D.E."/>
            <person name="Sieber C.M."/>
            <person name="Emerson J.B."/>
            <person name="Anantharaman K."/>
            <person name="Thomas B.C."/>
            <person name="Malmstrom R."/>
            <person name="Stieglmeier M."/>
            <person name="Klingl A."/>
            <person name="Woyke T."/>
            <person name="Ryan C.M."/>
            <person name="Banfield J.F."/>
        </authorList>
    </citation>
    <scope>NUCLEOTIDE SEQUENCE [LARGE SCALE GENOMIC DNA]</scope>
    <source>
        <strain evidence="14">CG10_big_fil_rev_8_21_14_0_10_45_14</strain>
    </source>
</reference>
<evidence type="ECO:0000256" key="8">
    <source>
        <dbReference type="ARBA" id="ARBA00032524"/>
    </source>
</evidence>
<dbReference type="GO" id="GO:0000428">
    <property type="term" value="C:DNA-directed RNA polymerase complex"/>
    <property type="evidence" value="ECO:0007669"/>
    <property type="project" value="UniProtKB-KW"/>
</dbReference>
<comment type="function">
    <text evidence="11">DNA-dependent RNA polymerase catalyzes the transcription of DNA into RNA using the four ribonucleoside triphosphates as substrates.</text>
</comment>
<organism evidence="14 15">
    <name type="scientific">Candidatus Vogelbacteria bacterium CG10_big_fil_rev_8_21_14_0_10_45_14</name>
    <dbReference type="NCBI Taxonomy" id="1975042"/>
    <lineage>
        <taxon>Bacteria</taxon>
        <taxon>Candidatus Vogeliibacteriota</taxon>
    </lineage>
</organism>
<evidence type="ECO:0000256" key="6">
    <source>
        <dbReference type="ARBA" id="ARBA00022695"/>
    </source>
</evidence>
<dbReference type="Gene3D" id="1.10.150.20">
    <property type="entry name" value="5' to 3' exonuclease, C-terminal subdomain"/>
    <property type="match status" value="1"/>
</dbReference>
<dbReference type="FunFam" id="2.170.120.12:FF:000001">
    <property type="entry name" value="DNA-directed RNA polymerase subunit alpha"/>
    <property type="match status" value="1"/>
</dbReference>
<dbReference type="Pfam" id="PF01000">
    <property type="entry name" value="RNA_pol_A_bac"/>
    <property type="match status" value="1"/>
</dbReference>
<dbReference type="Pfam" id="PF03118">
    <property type="entry name" value="RNA_pol_A_CTD"/>
    <property type="match status" value="1"/>
</dbReference>
<dbReference type="InterPro" id="IPR011260">
    <property type="entry name" value="RNAP_asu_C"/>
</dbReference>
<dbReference type="NCBIfam" id="TIGR02027">
    <property type="entry name" value="rpoA"/>
    <property type="match status" value="1"/>
</dbReference>
<accession>A0A2H0RKT9</accession>
<evidence type="ECO:0000313" key="14">
    <source>
        <dbReference type="EMBL" id="PIR47162.1"/>
    </source>
</evidence>
<dbReference type="InterPro" id="IPR011773">
    <property type="entry name" value="DNA-dir_RpoA"/>
</dbReference>
<evidence type="ECO:0000313" key="15">
    <source>
        <dbReference type="Proteomes" id="UP000230833"/>
    </source>
</evidence>
<feature type="region of interest" description="Alpha C-terminal domain (alpha-CTD)" evidence="11">
    <location>
        <begin position="264"/>
        <end position="331"/>
    </location>
</feature>
<keyword evidence="6 11" id="KW-0548">Nucleotidyltransferase</keyword>
<evidence type="ECO:0000259" key="13">
    <source>
        <dbReference type="SMART" id="SM00662"/>
    </source>
</evidence>
<dbReference type="GO" id="GO:0006351">
    <property type="term" value="P:DNA-templated transcription"/>
    <property type="evidence" value="ECO:0007669"/>
    <property type="project" value="UniProtKB-UniRule"/>
</dbReference>
<evidence type="ECO:0000256" key="3">
    <source>
        <dbReference type="ARBA" id="ARBA00015972"/>
    </source>
</evidence>
<keyword evidence="5 11" id="KW-0808">Transferase</keyword>
<comment type="domain">
    <text evidence="11">The N-terminal domain is essential for RNAP assembly and basal transcription, whereas the C-terminal domain is involved in interaction with transcriptional regulators and with upstream promoter elements.</text>
</comment>
<gene>
    <name evidence="11" type="primary">rpoA</name>
    <name evidence="14" type="ORF">COV07_00620</name>
</gene>
<comment type="similarity">
    <text evidence="1 11">Belongs to the RNA polymerase alpha chain family.</text>
</comment>
<dbReference type="HAMAP" id="MF_00059">
    <property type="entry name" value="RNApol_bact_RpoA"/>
    <property type="match status" value="1"/>
</dbReference>
<feature type="compositionally biased region" description="Acidic residues" evidence="12">
    <location>
        <begin position="246"/>
        <end position="255"/>
    </location>
</feature>
<dbReference type="Gene3D" id="2.170.120.12">
    <property type="entry name" value="DNA-directed RNA polymerase, insert domain"/>
    <property type="match status" value="1"/>
</dbReference>
<evidence type="ECO:0000256" key="12">
    <source>
        <dbReference type="SAM" id="MobiDB-lite"/>
    </source>
</evidence>
<evidence type="ECO:0000256" key="4">
    <source>
        <dbReference type="ARBA" id="ARBA00022478"/>
    </source>
</evidence>
<name>A0A2H0RKT9_9BACT</name>
<dbReference type="InterPro" id="IPR011263">
    <property type="entry name" value="DNA-dir_RNA_pol_RpoA/D/Rpb3"/>
</dbReference>
<dbReference type="EC" id="2.7.7.6" evidence="2 11"/>